<keyword evidence="5 7" id="KW-0808">Transferase</keyword>
<dbReference type="GO" id="GO:0015937">
    <property type="term" value="P:coenzyme A biosynthetic process"/>
    <property type="evidence" value="ECO:0007669"/>
    <property type="project" value="UniProtKB-UniRule"/>
</dbReference>
<dbReference type="NCBIfam" id="TIGR00152">
    <property type="entry name" value="dephospho-CoA kinase"/>
    <property type="match status" value="1"/>
</dbReference>
<dbReference type="EC" id="2.7.1.24" evidence="5 6"/>
<comment type="subcellular location">
    <subcellularLocation>
        <location evidence="5">Cytoplasm</location>
    </subcellularLocation>
</comment>
<gene>
    <name evidence="5" type="primary">coaE</name>
    <name evidence="7" type="ORF">HQN60_03820</name>
</gene>
<dbReference type="GO" id="GO:0005524">
    <property type="term" value="F:ATP binding"/>
    <property type="evidence" value="ECO:0007669"/>
    <property type="project" value="UniProtKB-UniRule"/>
</dbReference>
<evidence type="ECO:0000256" key="2">
    <source>
        <dbReference type="ARBA" id="ARBA00022741"/>
    </source>
</evidence>
<keyword evidence="5 7" id="KW-0418">Kinase</keyword>
<organism evidence="7 8">
    <name type="scientific">Deefgea piscis</name>
    <dbReference type="NCBI Taxonomy" id="2739061"/>
    <lineage>
        <taxon>Bacteria</taxon>
        <taxon>Pseudomonadati</taxon>
        <taxon>Pseudomonadota</taxon>
        <taxon>Betaproteobacteria</taxon>
        <taxon>Neisseriales</taxon>
        <taxon>Chitinibacteraceae</taxon>
        <taxon>Deefgea</taxon>
    </lineage>
</organism>
<name>A0A6M8SL76_9NEIS</name>
<dbReference type="AlphaFoldDB" id="A0A6M8SL76"/>
<evidence type="ECO:0000313" key="8">
    <source>
        <dbReference type="Proteomes" id="UP000504844"/>
    </source>
</evidence>
<dbReference type="Pfam" id="PF01121">
    <property type="entry name" value="CoaE"/>
    <property type="match status" value="1"/>
</dbReference>
<keyword evidence="4 5" id="KW-0173">Coenzyme A biosynthesis</keyword>
<dbReference type="InterPro" id="IPR001977">
    <property type="entry name" value="Depp_CoAkinase"/>
</dbReference>
<dbReference type="RefSeq" id="WP_173532423.1">
    <property type="nucleotide sequence ID" value="NZ_CP054143.1"/>
</dbReference>
<evidence type="ECO:0000256" key="5">
    <source>
        <dbReference type="HAMAP-Rule" id="MF_00376"/>
    </source>
</evidence>
<evidence type="ECO:0000256" key="1">
    <source>
        <dbReference type="ARBA" id="ARBA00009018"/>
    </source>
</evidence>
<keyword evidence="3 5" id="KW-0067">ATP-binding</keyword>
<dbReference type="CDD" id="cd02022">
    <property type="entry name" value="DPCK"/>
    <property type="match status" value="1"/>
</dbReference>
<dbReference type="GO" id="GO:0005737">
    <property type="term" value="C:cytoplasm"/>
    <property type="evidence" value="ECO:0007669"/>
    <property type="project" value="UniProtKB-SubCell"/>
</dbReference>
<dbReference type="Gene3D" id="3.40.50.300">
    <property type="entry name" value="P-loop containing nucleotide triphosphate hydrolases"/>
    <property type="match status" value="1"/>
</dbReference>
<keyword evidence="5" id="KW-0963">Cytoplasm</keyword>
<dbReference type="Proteomes" id="UP000504844">
    <property type="component" value="Chromosome"/>
</dbReference>
<feature type="binding site" evidence="5">
    <location>
        <begin position="11"/>
        <end position="16"/>
    </location>
    <ligand>
        <name>ATP</name>
        <dbReference type="ChEBI" id="CHEBI:30616"/>
    </ligand>
</feature>
<dbReference type="EMBL" id="CP054143">
    <property type="protein sequence ID" value="QKJ65915.1"/>
    <property type="molecule type" value="Genomic_DNA"/>
</dbReference>
<evidence type="ECO:0000256" key="3">
    <source>
        <dbReference type="ARBA" id="ARBA00022840"/>
    </source>
</evidence>
<comment type="function">
    <text evidence="5">Catalyzes the phosphorylation of the 3'-hydroxyl group of dephosphocoenzyme A to form coenzyme A.</text>
</comment>
<dbReference type="PANTHER" id="PTHR10695:SF46">
    <property type="entry name" value="BIFUNCTIONAL COENZYME A SYNTHASE-RELATED"/>
    <property type="match status" value="1"/>
</dbReference>
<dbReference type="PANTHER" id="PTHR10695">
    <property type="entry name" value="DEPHOSPHO-COA KINASE-RELATED"/>
    <property type="match status" value="1"/>
</dbReference>
<reference evidence="7 8" key="1">
    <citation type="submission" date="2020-05" db="EMBL/GenBank/DDBJ databases">
        <title>Complete genome sequence of Deefgea sp. D17.</title>
        <authorList>
            <person name="Bae J.-W."/>
            <person name="Han J.E."/>
        </authorList>
    </citation>
    <scope>NUCLEOTIDE SEQUENCE [LARGE SCALE GENOMIC DNA]</scope>
    <source>
        <strain evidence="7 8">D17</strain>
    </source>
</reference>
<comment type="similarity">
    <text evidence="1 5">Belongs to the CoaE family.</text>
</comment>
<sequence>MHVVGITGGIGSGKSSFCHAFVRLGITVIDTDQLAHQLTQASSAAMPAIVAEFGKSAIQADGALNRTWMRQHIFSNPSGKQTLEKILHPLIYKMAAELIKNEPPEQAYCILAVPLLFETQLFLRLIDYSIAIDCEEHLQIERVKSRSHLSETEIRQIMATQMSREQRNQYADEVLRNDGTLQDIDAKVSQTHDFLLQKFKLIKQ</sequence>
<dbReference type="HAMAP" id="MF_00376">
    <property type="entry name" value="Dephospho_CoA_kinase"/>
    <property type="match status" value="1"/>
</dbReference>
<proteinExistence type="inferred from homology"/>
<dbReference type="KEGG" id="dee:HQN60_03820"/>
<dbReference type="UniPathway" id="UPA00241">
    <property type="reaction ID" value="UER00356"/>
</dbReference>
<comment type="pathway">
    <text evidence="5">Cofactor biosynthesis; coenzyme A biosynthesis; CoA from (R)-pantothenate: step 5/5.</text>
</comment>
<evidence type="ECO:0000256" key="6">
    <source>
        <dbReference type="NCBIfam" id="TIGR00152"/>
    </source>
</evidence>
<keyword evidence="8" id="KW-1185">Reference proteome</keyword>
<dbReference type="SUPFAM" id="SSF52540">
    <property type="entry name" value="P-loop containing nucleoside triphosphate hydrolases"/>
    <property type="match status" value="1"/>
</dbReference>
<accession>A0A6M8SL76</accession>
<protein>
    <recommendedName>
        <fullName evidence="5 6">Dephospho-CoA kinase</fullName>
        <ecNumber evidence="5 6">2.7.1.24</ecNumber>
    </recommendedName>
    <alternativeName>
        <fullName evidence="5">Dephosphocoenzyme A kinase</fullName>
    </alternativeName>
</protein>
<dbReference type="GO" id="GO:0004140">
    <property type="term" value="F:dephospho-CoA kinase activity"/>
    <property type="evidence" value="ECO:0007669"/>
    <property type="project" value="UniProtKB-UniRule"/>
</dbReference>
<comment type="catalytic activity">
    <reaction evidence="5">
        <text>3'-dephospho-CoA + ATP = ADP + CoA + H(+)</text>
        <dbReference type="Rhea" id="RHEA:18245"/>
        <dbReference type="ChEBI" id="CHEBI:15378"/>
        <dbReference type="ChEBI" id="CHEBI:30616"/>
        <dbReference type="ChEBI" id="CHEBI:57287"/>
        <dbReference type="ChEBI" id="CHEBI:57328"/>
        <dbReference type="ChEBI" id="CHEBI:456216"/>
        <dbReference type="EC" id="2.7.1.24"/>
    </reaction>
</comment>
<evidence type="ECO:0000313" key="7">
    <source>
        <dbReference type="EMBL" id="QKJ65915.1"/>
    </source>
</evidence>
<keyword evidence="2 5" id="KW-0547">Nucleotide-binding</keyword>
<dbReference type="InterPro" id="IPR027417">
    <property type="entry name" value="P-loop_NTPase"/>
</dbReference>
<evidence type="ECO:0000256" key="4">
    <source>
        <dbReference type="ARBA" id="ARBA00022993"/>
    </source>
</evidence>
<dbReference type="PROSITE" id="PS51219">
    <property type="entry name" value="DPCK"/>
    <property type="match status" value="1"/>
</dbReference>